<organism evidence="2 3">
    <name type="scientific">Janthinobacterium agaricidamnosum NBRC 102515 = DSM 9628</name>
    <dbReference type="NCBI Taxonomy" id="1349767"/>
    <lineage>
        <taxon>Bacteria</taxon>
        <taxon>Pseudomonadati</taxon>
        <taxon>Pseudomonadota</taxon>
        <taxon>Betaproteobacteria</taxon>
        <taxon>Burkholderiales</taxon>
        <taxon>Oxalobacteraceae</taxon>
        <taxon>Janthinobacterium</taxon>
    </lineage>
</organism>
<dbReference type="RefSeq" id="WP_144241576.1">
    <property type="nucleotide sequence ID" value="NZ_BCTH01000089.1"/>
</dbReference>
<evidence type="ECO:0000313" key="2">
    <source>
        <dbReference type="EMBL" id="CDG84259.1"/>
    </source>
</evidence>
<dbReference type="AlphaFoldDB" id="W0V601"/>
<evidence type="ECO:0000313" key="3">
    <source>
        <dbReference type="Proteomes" id="UP000027604"/>
    </source>
</evidence>
<accession>W0V601</accession>
<reference evidence="2 3" key="1">
    <citation type="journal article" date="2015" name="Genome Announc.">
        <title>Genome Sequence of Mushroom Soft-Rot Pathogen Janthinobacterium agaricidamnosum.</title>
        <authorList>
            <person name="Graupner K."/>
            <person name="Lackner G."/>
            <person name="Hertweck C."/>
        </authorList>
    </citation>
    <scope>NUCLEOTIDE SEQUENCE [LARGE SCALE GENOMIC DNA]</scope>
    <source>
        <strain evidence="3">NBRC 102515 / DSM 9628</strain>
    </source>
</reference>
<keyword evidence="3" id="KW-1185">Reference proteome</keyword>
<name>W0V601_9BURK</name>
<dbReference type="Proteomes" id="UP000027604">
    <property type="component" value="Chromosome I"/>
</dbReference>
<gene>
    <name evidence="2" type="ORF">GJA_3644</name>
</gene>
<evidence type="ECO:0000256" key="1">
    <source>
        <dbReference type="SAM" id="MobiDB-lite"/>
    </source>
</evidence>
<dbReference type="HOGENOM" id="CLU_2450619_0_0_4"/>
<dbReference type="EMBL" id="HG322949">
    <property type="protein sequence ID" value="CDG84259.1"/>
    <property type="molecule type" value="Genomic_DNA"/>
</dbReference>
<feature type="compositionally biased region" description="Low complexity" evidence="1">
    <location>
        <begin position="1"/>
        <end position="13"/>
    </location>
</feature>
<feature type="compositionally biased region" description="Polar residues" evidence="1">
    <location>
        <begin position="21"/>
        <end position="30"/>
    </location>
</feature>
<feature type="region of interest" description="Disordered" evidence="1">
    <location>
        <begin position="1"/>
        <end position="89"/>
    </location>
</feature>
<dbReference type="OrthoDB" id="8707837at2"/>
<proteinExistence type="predicted"/>
<sequence length="89" mass="9186">MTTPNQGNQQGGQATPDHPPSQASQQQGSLSRAGENFVLVDSEQGLDIGDDQFAIGEVRRADRVPHRQGGSAGQSQQQAGPDTSGSTGV</sequence>
<protein>
    <submittedName>
        <fullName evidence="2">Uncharacterized protein</fullName>
    </submittedName>
</protein>
<dbReference type="PATRIC" id="fig|1349767.4.peg.235"/>
<dbReference type="KEGG" id="jag:GJA_3644"/>